<dbReference type="PANTHER" id="PTHR34599">
    <property type="entry name" value="PEROXIDASE-RELATED"/>
    <property type="match status" value="1"/>
</dbReference>
<dbReference type="Gene3D" id="1.10.606.20">
    <property type="match status" value="1"/>
</dbReference>
<comment type="caution">
    <text evidence="2">The sequence shown here is derived from an EMBL/GenBank/DDBJ whole genome shotgun (WGS) entry which is preliminary data.</text>
</comment>
<dbReference type="Pfam" id="PF01569">
    <property type="entry name" value="PAP2"/>
    <property type="match status" value="1"/>
</dbReference>
<keyword evidence="3" id="KW-1185">Reference proteome</keyword>
<name>A0A5M6DPS5_9BACT</name>
<dbReference type="EMBL" id="VWSF01000003">
    <property type="protein sequence ID" value="KAA5548190.1"/>
    <property type="molecule type" value="Genomic_DNA"/>
</dbReference>
<dbReference type="SUPFAM" id="SSF48317">
    <property type="entry name" value="Acid phosphatase/Vanadium-dependent haloperoxidase"/>
    <property type="match status" value="1"/>
</dbReference>
<evidence type="ECO:0000313" key="2">
    <source>
        <dbReference type="EMBL" id="KAA5548190.1"/>
    </source>
</evidence>
<evidence type="ECO:0000313" key="3">
    <source>
        <dbReference type="Proteomes" id="UP000323426"/>
    </source>
</evidence>
<dbReference type="InterPro" id="IPR000326">
    <property type="entry name" value="PAP2/HPO"/>
</dbReference>
<protein>
    <submittedName>
        <fullName evidence="2">Phosphatase PAP2 family protein</fullName>
    </submittedName>
</protein>
<feature type="domain" description="Phosphatidic acid phosphatase type 2/haloperoxidase" evidence="1">
    <location>
        <begin position="400"/>
        <end position="501"/>
    </location>
</feature>
<gene>
    <name evidence="2" type="ORF">F0145_05530</name>
</gene>
<dbReference type="PROSITE" id="PS51257">
    <property type="entry name" value="PROKAR_LIPOPROTEIN"/>
    <property type="match status" value="1"/>
</dbReference>
<sequence>MQYLKKFRQPLRLQFISLLFTGLTLVGLSSCEKADLSNPHYEAANPQDQDLTGGTWKTIVLNSSSVIPVAVPAATSSPAYQQELSEIKGLQAQLSSSQRENISYWASGATLRWNEICQQLVSKYNVAPVVGAAPDPQSPFANPVVAARIYALLSVAQYDALVSAWHHKSQFNRQAPAKTDNQVKLLIPASNLSSYPSEDAVVAAASVEILKFIFPKEVEFLNKKATEHQESRLLAGANVRSDLTAGAALGKEVALKVLDYARKDRMNQAGDAKNTWQQAVVPVKWVSLEVPVRGPMLPLAGNVKTWYDSTALMAGLPGPPPAVGSAEFNRDLAEVRKIADNRTREQWRIADFWADGAGTPTPPGHWNQIAASLIRKKQYSEIRIARTFALLNRSLFDAAICCWRTKYTYFIPRPSQMDPKIKTATGIPNFPSYTSGHATFSGAAASVLGHIFPEDKAHLQKQAEEAALSRLYGGIHYRFDNEAGLICGQGIGKVAIQWSKTDGSPQ</sequence>
<accession>A0A5M6DPS5</accession>
<dbReference type="RefSeq" id="WP_150087323.1">
    <property type="nucleotide sequence ID" value="NZ_VWSF01000003.1"/>
</dbReference>
<reference evidence="2 3" key="1">
    <citation type="submission" date="2019-09" db="EMBL/GenBank/DDBJ databases">
        <title>Genome sequence and assembly of Adhaeribacter sp.</title>
        <authorList>
            <person name="Chhetri G."/>
        </authorList>
    </citation>
    <scope>NUCLEOTIDE SEQUENCE [LARGE SCALE GENOMIC DNA]</scope>
    <source>
        <strain evidence="2 3">DK36</strain>
    </source>
</reference>
<dbReference type="AlphaFoldDB" id="A0A5M6DPS5"/>
<proteinExistence type="predicted"/>
<dbReference type="Proteomes" id="UP000323426">
    <property type="component" value="Unassembled WGS sequence"/>
</dbReference>
<dbReference type="GO" id="GO:0004601">
    <property type="term" value="F:peroxidase activity"/>
    <property type="evidence" value="ECO:0007669"/>
    <property type="project" value="InterPro"/>
</dbReference>
<dbReference type="PANTHER" id="PTHR34599:SF1">
    <property type="entry name" value="PHOSPHATIDIC ACID PHOSPHATASE TYPE 2_HALOPEROXIDASE DOMAIN-CONTAINING PROTEIN"/>
    <property type="match status" value="1"/>
</dbReference>
<dbReference type="InterPro" id="IPR016119">
    <property type="entry name" value="Br/Cl_peroxidase_C"/>
</dbReference>
<evidence type="ECO:0000259" key="1">
    <source>
        <dbReference type="Pfam" id="PF01569"/>
    </source>
</evidence>
<dbReference type="InterPro" id="IPR036938">
    <property type="entry name" value="PAP2/HPO_sf"/>
</dbReference>
<dbReference type="InterPro" id="IPR052559">
    <property type="entry name" value="V-haloperoxidase"/>
</dbReference>
<dbReference type="CDD" id="cd03380">
    <property type="entry name" value="PAP2_like_1"/>
    <property type="match status" value="1"/>
</dbReference>
<dbReference type="Gene3D" id="1.10.606.10">
    <property type="entry name" value="Vanadium-containing Chloroperoxidase, domain 2"/>
    <property type="match status" value="1"/>
</dbReference>
<organism evidence="2 3">
    <name type="scientific">Adhaeribacter rhizoryzae</name>
    <dbReference type="NCBI Taxonomy" id="2607907"/>
    <lineage>
        <taxon>Bacteria</taxon>
        <taxon>Pseudomonadati</taxon>
        <taxon>Bacteroidota</taxon>
        <taxon>Cytophagia</taxon>
        <taxon>Cytophagales</taxon>
        <taxon>Hymenobacteraceae</taxon>
        <taxon>Adhaeribacter</taxon>
    </lineage>
</organism>